<accession>A0A8J8P9L8</accession>
<evidence type="ECO:0000313" key="2">
    <source>
        <dbReference type="Proteomes" id="UP000705823"/>
    </source>
</evidence>
<dbReference type="EMBL" id="RKLU01000011">
    <property type="protein sequence ID" value="TQQ78573.1"/>
    <property type="molecule type" value="Genomic_DNA"/>
</dbReference>
<gene>
    <name evidence="1" type="ORF">EGH24_13710</name>
</gene>
<name>A0A8J8P9L8_9EURY</name>
<reference evidence="1" key="1">
    <citation type="submission" date="2019-02" db="EMBL/GenBank/DDBJ databases">
        <title>Halonotius sp. a new haloarchaeum isolated from saline soil.</title>
        <authorList>
            <person name="Duran-Viseras A."/>
            <person name="Sanchez-Porro C."/>
            <person name="Ventosa A."/>
        </authorList>
    </citation>
    <scope>NUCLEOTIDE SEQUENCE</scope>
    <source>
        <strain evidence="1">F15B</strain>
    </source>
</reference>
<comment type="caution">
    <text evidence="1">The sequence shown here is derived from an EMBL/GenBank/DDBJ whole genome shotgun (WGS) entry which is preliminary data.</text>
</comment>
<dbReference type="RefSeq" id="WP_142980699.1">
    <property type="nucleotide sequence ID" value="NZ_RKLU01000011.1"/>
</dbReference>
<proteinExistence type="predicted"/>
<dbReference type="Proteomes" id="UP000705823">
    <property type="component" value="Unassembled WGS sequence"/>
</dbReference>
<dbReference type="AlphaFoldDB" id="A0A8J8P9L8"/>
<keyword evidence="2" id="KW-1185">Reference proteome</keyword>
<protein>
    <submittedName>
        <fullName evidence="1">Uncharacterized protein</fullName>
    </submittedName>
</protein>
<organism evidence="1 2">
    <name type="scientific">Halonotius terrestris</name>
    <dbReference type="NCBI Taxonomy" id="2487750"/>
    <lineage>
        <taxon>Archaea</taxon>
        <taxon>Methanobacteriati</taxon>
        <taxon>Methanobacteriota</taxon>
        <taxon>Stenosarchaea group</taxon>
        <taxon>Halobacteria</taxon>
        <taxon>Halobacteriales</taxon>
        <taxon>Haloferacaceae</taxon>
        <taxon>Halonotius</taxon>
    </lineage>
</organism>
<evidence type="ECO:0000313" key="1">
    <source>
        <dbReference type="EMBL" id="TQQ78573.1"/>
    </source>
</evidence>
<sequence length="99" mass="10841">MSDTIEHPCHACGEPIDALAVLDGRATPGPEKRCPECRTPLRVLRALADGYVERDDLEQRADGSYHIPASVRDALADELAEKEDPAEENAYLRELGVAQ</sequence>